<dbReference type="AlphaFoldDB" id="A0AAD6UT70"/>
<dbReference type="GO" id="GO:0016491">
    <property type="term" value="F:oxidoreductase activity"/>
    <property type="evidence" value="ECO:0007669"/>
    <property type="project" value="UniProtKB-KW"/>
</dbReference>
<evidence type="ECO:0000256" key="3">
    <source>
        <dbReference type="ARBA" id="ARBA00035112"/>
    </source>
</evidence>
<name>A0AAD6UT70_9AGAR</name>
<organism evidence="4 5">
    <name type="scientific">Mycena pura</name>
    <dbReference type="NCBI Taxonomy" id="153505"/>
    <lineage>
        <taxon>Eukaryota</taxon>
        <taxon>Fungi</taxon>
        <taxon>Dikarya</taxon>
        <taxon>Basidiomycota</taxon>
        <taxon>Agaricomycotina</taxon>
        <taxon>Agaricomycetes</taxon>
        <taxon>Agaricomycetidae</taxon>
        <taxon>Agaricales</taxon>
        <taxon>Marasmiineae</taxon>
        <taxon>Mycenaceae</taxon>
        <taxon>Mycena</taxon>
    </lineage>
</organism>
<keyword evidence="2" id="KW-0560">Oxidoreductase</keyword>
<reference evidence="4" key="1">
    <citation type="submission" date="2023-03" db="EMBL/GenBank/DDBJ databases">
        <title>Massive genome expansion in bonnet fungi (Mycena s.s.) driven by repeated elements and novel gene families across ecological guilds.</title>
        <authorList>
            <consortium name="Lawrence Berkeley National Laboratory"/>
            <person name="Harder C.B."/>
            <person name="Miyauchi S."/>
            <person name="Viragh M."/>
            <person name="Kuo A."/>
            <person name="Thoen E."/>
            <person name="Andreopoulos B."/>
            <person name="Lu D."/>
            <person name="Skrede I."/>
            <person name="Drula E."/>
            <person name="Henrissat B."/>
            <person name="Morin E."/>
            <person name="Kohler A."/>
            <person name="Barry K."/>
            <person name="LaButti K."/>
            <person name="Morin E."/>
            <person name="Salamov A."/>
            <person name="Lipzen A."/>
            <person name="Mereny Z."/>
            <person name="Hegedus B."/>
            <person name="Baldrian P."/>
            <person name="Stursova M."/>
            <person name="Weitz H."/>
            <person name="Taylor A."/>
            <person name="Grigoriev I.V."/>
            <person name="Nagy L.G."/>
            <person name="Martin F."/>
            <person name="Kauserud H."/>
        </authorList>
    </citation>
    <scope>NUCLEOTIDE SEQUENCE</scope>
    <source>
        <strain evidence="4">9144</strain>
    </source>
</reference>
<dbReference type="EMBL" id="JARJCW010000112">
    <property type="protein sequence ID" value="KAJ7193092.1"/>
    <property type="molecule type" value="Genomic_DNA"/>
</dbReference>
<dbReference type="PANTHER" id="PTHR33365:SF11">
    <property type="entry name" value="TAT PATHWAY SIGNAL SEQUENCE"/>
    <property type="match status" value="1"/>
</dbReference>
<dbReference type="GO" id="GO:0043386">
    <property type="term" value="P:mycotoxin biosynthetic process"/>
    <property type="evidence" value="ECO:0007669"/>
    <property type="project" value="InterPro"/>
</dbReference>
<protein>
    <submittedName>
        <fullName evidence="4">Uncharacterized protein</fullName>
    </submittedName>
</protein>
<dbReference type="InterPro" id="IPR021765">
    <property type="entry name" value="UstYa-like"/>
</dbReference>
<dbReference type="PANTHER" id="PTHR33365">
    <property type="entry name" value="YALI0B05434P"/>
    <property type="match status" value="1"/>
</dbReference>
<comment type="caution">
    <text evidence="4">The sequence shown here is derived from an EMBL/GenBank/DDBJ whole genome shotgun (WGS) entry which is preliminary data.</text>
</comment>
<keyword evidence="5" id="KW-1185">Reference proteome</keyword>
<proteinExistence type="inferred from homology"/>
<accession>A0AAD6UT70</accession>
<gene>
    <name evidence="4" type="ORF">GGX14DRAFT_479101</name>
</gene>
<dbReference type="Pfam" id="PF11807">
    <property type="entry name" value="UstYa"/>
    <property type="match status" value="1"/>
</dbReference>
<evidence type="ECO:0000256" key="2">
    <source>
        <dbReference type="ARBA" id="ARBA00023002"/>
    </source>
</evidence>
<comment type="pathway">
    <text evidence="1">Mycotoxin biosynthesis.</text>
</comment>
<sequence>MTEKRAPSSMALAAVAVLLCASASLNVLAARRLREAISAPDYAALDFPLSSELPLAVTPAVMQFRFAQHYNITVAEEWATLIPPRRGHVRLLRGDAEAEPVEYGVGMYADLACLDTIRASFVRMRDHGVEEANPESEACFGHIRQAIMCTADVTLEAARVECHEEDGKTVCPPDSAVLTGERVDHRCRDWTQVREFVEKNQAGALWLD</sequence>
<dbReference type="Proteomes" id="UP001219525">
    <property type="component" value="Unassembled WGS sequence"/>
</dbReference>
<evidence type="ECO:0000256" key="1">
    <source>
        <dbReference type="ARBA" id="ARBA00004685"/>
    </source>
</evidence>
<evidence type="ECO:0000313" key="5">
    <source>
        <dbReference type="Proteomes" id="UP001219525"/>
    </source>
</evidence>
<comment type="similarity">
    <text evidence="3">Belongs to the ustYa family.</text>
</comment>
<evidence type="ECO:0000313" key="4">
    <source>
        <dbReference type="EMBL" id="KAJ7193092.1"/>
    </source>
</evidence>